<dbReference type="GO" id="GO:0016020">
    <property type="term" value="C:membrane"/>
    <property type="evidence" value="ECO:0007669"/>
    <property type="project" value="UniProtKB-SubCell"/>
</dbReference>
<dbReference type="InterPro" id="IPR057207">
    <property type="entry name" value="FBXL15_LRR"/>
</dbReference>
<dbReference type="SMART" id="SM00100">
    <property type="entry name" value="cNMP"/>
    <property type="match status" value="2"/>
</dbReference>
<dbReference type="KEGG" id="pgu:PGUG_02169"/>
<dbReference type="InterPro" id="IPR006553">
    <property type="entry name" value="Leu-rich_rpt_Cys-con_subtyp"/>
</dbReference>
<dbReference type="SMART" id="SM00256">
    <property type="entry name" value="FBOX"/>
    <property type="match status" value="1"/>
</dbReference>
<keyword evidence="8" id="KW-0407">Ion channel</keyword>
<dbReference type="EMBL" id="CH408156">
    <property type="protein sequence ID" value="EDK38071.2"/>
    <property type="molecule type" value="Genomic_DNA"/>
</dbReference>
<name>A5DFW8_PICGU</name>
<evidence type="ECO:0000256" key="4">
    <source>
        <dbReference type="ARBA" id="ARBA00022989"/>
    </source>
</evidence>
<dbReference type="VEuPathDB" id="FungiDB:PGUG_02169"/>
<keyword evidence="2" id="KW-0813">Transport</keyword>
<dbReference type="Gene3D" id="1.20.1280.50">
    <property type="match status" value="1"/>
</dbReference>
<reference evidence="12 13" key="1">
    <citation type="journal article" date="2009" name="Nature">
        <title>Evolution of pathogenicity and sexual reproduction in eight Candida genomes.</title>
        <authorList>
            <person name="Butler G."/>
            <person name="Rasmussen M.D."/>
            <person name="Lin M.F."/>
            <person name="Santos M.A."/>
            <person name="Sakthikumar S."/>
            <person name="Munro C.A."/>
            <person name="Rheinbay E."/>
            <person name="Grabherr M."/>
            <person name="Forche A."/>
            <person name="Reedy J.L."/>
            <person name="Agrafioti I."/>
            <person name="Arnaud M.B."/>
            <person name="Bates S."/>
            <person name="Brown A.J."/>
            <person name="Brunke S."/>
            <person name="Costanzo M.C."/>
            <person name="Fitzpatrick D.A."/>
            <person name="de Groot P.W."/>
            <person name="Harris D."/>
            <person name="Hoyer L.L."/>
            <person name="Hube B."/>
            <person name="Klis F.M."/>
            <person name="Kodira C."/>
            <person name="Lennard N."/>
            <person name="Logue M.E."/>
            <person name="Martin R."/>
            <person name="Neiman A.M."/>
            <person name="Nikolaou E."/>
            <person name="Quail M.A."/>
            <person name="Quinn J."/>
            <person name="Santos M.C."/>
            <person name="Schmitzberger F.F."/>
            <person name="Sherlock G."/>
            <person name="Shah P."/>
            <person name="Silverstein K.A."/>
            <person name="Skrzypek M.S."/>
            <person name="Soll D."/>
            <person name="Staggs R."/>
            <person name="Stansfield I."/>
            <person name="Stumpf M.P."/>
            <person name="Sudbery P.E."/>
            <person name="Srikantha T."/>
            <person name="Zeng Q."/>
            <person name="Berman J."/>
            <person name="Berriman M."/>
            <person name="Heitman J."/>
            <person name="Gow N.A."/>
            <person name="Lorenz M.C."/>
            <person name="Birren B.W."/>
            <person name="Kellis M."/>
            <person name="Cuomo C.A."/>
        </authorList>
    </citation>
    <scope>NUCLEOTIDE SEQUENCE [LARGE SCALE GENOMIC DNA]</scope>
    <source>
        <strain evidence="13">ATCC 6260 / CBS 566 / DSM 6381 / JCM 1539 / NBRC 10279 / NRRL Y-324</strain>
    </source>
</reference>
<dbReference type="CDD" id="cd00038">
    <property type="entry name" value="CAP_ED"/>
    <property type="match status" value="2"/>
</dbReference>
<evidence type="ECO:0000313" key="12">
    <source>
        <dbReference type="EMBL" id="EDK38071.2"/>
    </source>
</evidence>
<organism evidence="12 13">
    <name type="scientific">Meyerozyma guilliermondii (strain ATCC 6260 / CBS 566 / DSM 6381 / JCM 1539 / NBRC 10279 / NRRL Y-324)</name>
    <name type="common">Yeast</name>
    <name type="synonym">Candida guilliermondii</name>
    <dbReference type="NCBI Taxonomy" id="294746"/>
    <lineage>
        <taxon>Eukaryota</taxon>
        <taxon>Fungi</taxon>
        <taxon>Dikarya</taxon>
        <taxon>Ascomycota</taxon>
        <taxon>Saccharomycotina</taxon>
        <taxon>Pichiomycetes</taxon>
        <taxon>Debaryomycetaceae</taxon>
        <taxon>Meyerozyma</taxon>
    </lineage>
</organism>
<dbReference type="InterPro" id="IPR000595">
    <property type="entry name" value="cNMP-bd_dom"/>
</dbReference>
<accession>A5DFW8</accession>
<dbReference type="Pfam" id="PF00027">
    <property type="entry name" value="cNMP_binding"/>
    <property type="match status" value="2"/>
</dbReference>
<dbReference type="SMART" id="SM00367">
    <property type="entry name" value="LRR_CC"/>
    <property type="match status" value="8"/>
</dbReference>
<evidence type="ECO:0000259" key="11">
    <source>
        <dbReference type="PROSITE" id="PS50181"/>
    </source>
</evidence>
<dbReference type="PANTHER" id="PTHR45638:SF24">
    <property type="entry name" value="CYCLIC NUCLEOTIDE-BINDING DOMAIN PROTEIN (AFU_ORTHOLOGUE AFUA_2G03170)"/>
    <property type="match status" value="1"/>
</dbReference>
<evidence type="ECO:0008006" key="14">
    <source>
        <dbReference type="Google" id="ProtNLM"/>
    </source>
</evidence>
<evidence type="ECO:0000256" key="2">
    <source>
        <dbReference type="ARBA" id="ARBA00022448"/>
    </source>
</evidence>
<dbReference type="Proteomes" id="UP000001997">
    <property type="component" value="Unassembled WGS sequence"/>
</dbReference>
<keyword evidence="3" id="KW-0812">Transmembrane</keyword>
<proteinExistence type="predicted"/>
<feature type="compositionally biased region" description="Basic and acidic residues" evidence="9">
    <location>
        <begin position="122"/>
        <end position="146"/>
    </location>
</feature>
<evidence type="ECO:0000256" key="9">
    <source>
        <dbReference type="SAM" id="MobiDB-lite"/>
    </source>
</evidence>
<dbReference type="HOGENOM" id="CLU_006113_0_0_1"/>
<dbReference type="SUPFAM" id="SSF51206">
    <property type="entry name" value="cAMP-binding domain-like"/>
    <property type="match status" value="2"/>
</dbReference>
<feature type="compositionally biased region" description="Polar residues" evidence="9">
    <location>
        <begin position="34"/>
        <end position="45"/>
    </location>
</feature>
<comment type="subcellular location">
    <subcellularLocation>
        <location evidence="1">Membrane</location>
        <topology evidence="1">Multi-pass membrane protein</topology>
    </subcellularLocation>
</comment>
<feature type="compositionally biased region" description="Polar residues" evidence="9">
    <location>
        <begin position="598"/>
        <end position="627"/>
    </location>
</feature>
<dbReference type="GeneID" id="5128351"/>
<feature type="compositionally biased region" description="Polar residues" evidence="9">
    <location>
        <begin position="112"/>
        <end position="121"/>
    </location>
</feature>
<dbReference type="SUPFAM" id="SSF81383">
    <property type="entry name" value="F-box domain"/>
    <property type="match status" value="1"/>
</dbReference>
<evidence type="ECO:0000256" key="3">
    <source>
        <dbReference type="ARBA" id="ARBA00022692"/>
    </source>
</evidence>
<evidence type="ECO:0000259" key="10">
    <source>
        <dbReference type="PROSITE" id="PS50042"/>
    </source>
</evidence>
<dbReference type="PANTHER" id="PTHR45638">
    <property type="entry name" value="CYCLIC NUCLEOTIDE-GATED CATION CHANNEL SUBUNIT A"/>
    <property type="match status" value="1"/>
</dbReference>
<dbReference type="FunFam" id="2.60.120.10:FF:000057">
    <property type="entry name" value="Cyclic nucleotide-binding domain protein"/>
    <property type="match status" value="1"/>
</dbReference>
<dbReference type="AlphaFoldDB" id="A5DFW8"/>
<evidence type="ECO:0000256" key="1">
    <source>
        <dbReference type="ARBA" id="ARBA00004141"/>
    </source>
</evidence>
<dbReference type="Gene3D" id="3.80.10.10">
    <property type="entry name" value="Ribonuclease Inhibitor"/>
    <property type="match status" value="2"/>
</dbReference>
<dbReference type="InterPro" id="IPR018490">
    <property type="entry name" value="cNMP-bd_dom_sf"/>
</dbReference>
<evidence type="ECO:0000256" key="7">
    <source>
        <dbReference type="ARBA" id="ARBA00023286"/>
    </source>
</evidence>
<dbReference type="Gene3D" id="2.60.120.10">
    <property type="entry name" value="Jelly Rolls"/>
    <property type="match status" value="2"/>
</dbReference>
<feature type="domain" description="F-box" evidence="11">
    <location>
        <begin position="693"/>
        <end position="740"/>
    </location>
</feature>
<dbReference type="InterPro" id="IPR001810">
    <property type="entry name" value="F-box_dom"/>
</dbReference>
<feature type="domain" description="Cyclic nucleotide-binding" evidence="10">
    <location>
        <begin position="182"/>
        <end position="299"/>
    </location>
</feature>
<keyword evidence="7" id="KW-1071">Ligand-gated ion channel</keyword>
<keyword evidence="5" id="KW-0406">Ion transport</keyword>
<gene>
    <name evidence="12" type="ORF">PGUG_02169</name>
</gene>
<protein>
    <recommendedName>
        <fullName evidence="14">Cyclic nucleotide-binding domain-containing protein</fullName>
    </recommendedName>
</protein>
<dbReference type="GO" id="GO:0044877">
    <property type="term" value="F:protein-containing complex binding"/>
    <property type="evidence" value="ECO:0007669"/>
    <property type="project" value="TreeGrafter"/>
</dbReference>
<evidence type="ECO:0000256" key="5">
    <source>
        <dbReference type="ARBA" id="ARBA00023065"/>
    </source>
</evidence>
<dbReference type="InterPro" id="IPR014710">
    <property type="entry name" value="RmlC-like_jellyroll"/>
</dbReference>
<dbReference type="InterPro" id="IPR050866">
    <property type="entry name" value="CNG_cation_channel"/>
</dbReference>
<evidence type="ECO:0000313" key="13">
    <source>
        <dbReference type="Proteomes" id="UP000001997"/>
    </source>
</evidence>
<dbReference type="RefSeq" id="XP_001486498.2">
    <property type="nucleotide sequence ID" value="XM_001486448.1"/>
</dbReference>
<dbReference type="InterPro" id="IPR018488">
    <property type="entry name" value="cNMP-bd_CS"/>
</dbReference>
<dbReference type="InterPro" id="IPR032675">
    <property type="entry name" value="LRR_dom_sf"/>
</dbReference>
<dbReference type="PROSITE" id="PS50181">
    <property type="entry name" value="FBOX"/>
    <property type="match status" value="1"/>
</dbReference>
<keyword evidence="6" id="KW-0472">Membrane</keyword>
<dbReference type="Pfam" id="PF25372">
    <property type="entry name" value="DUF7885"/>
    <property type="match status" value="1"/>
</dbReference>
<dbReference type="eggNOG" id="KOG1947">
    <property type="taxonomic scope" value="Eukaryota"/>
</dbReference>
<dbReference type="STRING" id="294746.A5DFW8"/>
<dbReference type="GO" id="GO:0005221">
    <property type="term" value="F:intracellularly cyclic nucleotide-activated monoatomic cation channel activity"/>
    <property type="evidence" value="ECO:0007669"/>
    <property type="project" value="InterPro"/>
</dbReference>
<keyword evidence="13" id="KW-1185">Reference proteome</keyword>
<feature type="region of interest" description="Disordered" evidence="9">
    <location>
        <begin position="583"/>
        <end position="631"/>
    </location>
</feature>
<dbReference type="PROSITE" id="PS50042">
    <property type="entry name" value="CNMP_BINDING_3"/>
    <property type="match status" value="2"/>
</dbReference>
<dbReference type="PROSITE" id="PS00889">
    <property type="entry name" value="CNMP_BINDING_2"/>
    <property type="match status" value="1"/>
</dbReference>
<evidence type="ECO:0000256" key="6">
    <source>
        <dbReference type="ARBA" id="ARBA00023136"/>
    </source>
</evidence>
<feature type="compositionally biased region" description="Basic and acidic residues" evidence="9">
    <location>
        <begin position="56"/>
        <end position="111"/>
    </location>
</feature>
<evidence type="ECO:0000256" key="8">
    <source>
        <dbReference type="ARBA" id="ARBA00023303"/>
    </source>
</evidence>
<dbReference type="eggNOG" id="KOG0498">
    <property type="taxonomic scope" value="Eukaryota"/>
</dbReference>
<dbReference type="InterPro" id="IPR036047">
    <property type="entry name" value="F-box-like_dom_sf"/>
</dbReference>
<keyword evidence="4" id="KW-1133">Transmembrane helix</keyword>
<feature type="region of interest" description="Disordered" evidence="9">
    <location>
        <begin position="34"/>
        <end position="167"/>
    </location>
</feature>
<dbReference type="Pfam" id="PF00646">
    <property type="entry name" value="F-box"/>
    <property type="match status" value="1"/>
</dbReference>
<dbReference type="OMA" id="RMKSVWD"/>
<feature type="domain" description="Cyclic nucleotide-binding" evidence="10">
    <location>
        <begin position="388"/>
        <end position="499"/>
    </location>
</feature>
<sequence>MTYFRMYHQTPALHSSPVTATSSLRFCNMRSQRFGSQFTPSTPSPLSLDVSSKWRPQHDDKPRKKSKPTDDIERKTSSEFKSDHMPPVEVQDASKEQRDGNTTQERIDGKVTTESNGTANSEKVKVNEGTIKHTNDINNDITRDLRVSPSPSPEPETDRSPSPSLANSVPPEFLTILATFPLFKQAPTSFYTKVASKLTLMQYHPSDPIIKKGDPSKSMYWILRGTVGVTSTDGESSYAELVAGNFFGEIGILFNRPRTASVIARTKVLLGVLTSDALSQVLRSYPLIERRIRDEAQERLAMQDKKSKAEIPSIKGVHSQTRRLSPMIESPIPMSAVFASSLATAAIPVPGPALPPATHTSPLQFNTPAQDNVDSTISIQSFIMNIPIFSNLPPDIIHQLALGVEPVTFNSFEFIFHKGDEGSDIYFIVNGEIEVFDYVNNNTKIENILGRLGAGSYFGEMSFLHSLSNHEDKLLRSACIRSVTPVELIVIRSDLLENLCSRYPFIVDHMRQTANERNALNTTSTKLSLNMTTPIQSPRRLSLVQGEKTPALAIAAPRPPTPGMDFPFSSDWNFSFASQTGKHSRSISPVSADGPETAATSTSTFTKNDNSNGVTPVSRLSSETLTQDLRKRKSSPIEYAVPLTLPPPNPVLPSINSFQSMSNIGKNNFQYMPHNKRLRMASISNGRRRSSVLSNNGSLPDKILLKVFEFLPLPKLMKLRVISRRWRQLLHLSPNLVNTLDLRPWNTSIDDKALISITDFVGSRPTVIDLSNCFHVTDEGFSYMVNEIGMSGKLKVLRMKSNWEISAMAIMDLTVPSVGRYLEEIDLSNCRKVRDGVIERLIGWSNQSAVGEELRSLDDYTGDDIGCKNLKVLNVGYCKHVTDNVMYHIAENAAERLESLDLTRCTTITDKGFQSWTCKSFPNLRSLSLKDCTFLSDKSLIALANSATNLETLNLGFCCALTDLAVEVLCLGCPKLIDLDMSFCGSAVSDSSLVGISLHLKNLQRLVLRGCVRVTRAGVDALLSGCSPLSHIDITQCRNAHFYPGRIPAQKLNVNPETKSAFVTAGPFQNVIEILL</sequence>
<dbReference type="OrthoDB" id="421226at2759"/>
<dbReference type="InParanoid" id="A5DFW8"/>
<dbReference type="SUPFAM" id="SSF52047">
    <property type="entry name" value="RNI-like"/>
    <property type="match status" value="1"/>
</dbReference>